<dbReference type="EMBL" id="AUZM01000074">
    <property type="protein sequence ID" value="ERT04943.1"/>
    <property type="molecule type" value="Genomic_DNA"/>
</dbReference>
<evidence type="ECO:0000313" key="5">
    <source>
        <dbReference type="Proteomes" id="UP000017127"/>
    </source>
</evidence>
<evidence type="ECO:0000256" key="1">
    <source>
        <dbReference type="SAM" id="Phobius"/>
    </source>
</evidence>
<keyword evidence="1" id="KW-0812">Transmembrane</keyword>
<dbReference type="EMBL" id="AUZM01000182">
    <property type="protein sequence ID" value="ERT03850.1"/>
    <property type="molecule type" value="Genomic_DNA"/>
</dbReference>
<comment type="caution">
    <text evidence="4">The sequence shown here is derived from an EMBL/GenBank/DDBJ whole genome shotgun (WGS) entry which is preliminary data.</text>
</comment>
<evidence type="ECO:0000313" key="4">
    <source>
        <dbReference type="EMBL" id="ERT04943.1"/>
    </source>
</evidence>
<keyword evidence="1" id="KW-0472">Membrane</keyword>
<feature type="transmembrane region" description="Helical" evidence="1">
    <location>
        <begin position="82"/>
        <end position="107"/>
    </location>
</feature>
<organism evidence="4 5">
    <name type="scientific">Lyngbya aestuarii BL J</name>
    <dbReference type="NCBI Taxonomy" id="1348334"/>
    <lineage>
        <taxon>Bacteria</taxon>
        <taxon>Bacillati</taxon>
        <taxon>Cyanobacteriota</taxon>
        <taxon>Cyanophyceae</taxon>
        <taxon>Oscillatoriophycideae</taxon>
        <taxon>Oscillatoriales</taxon>
        <taxon>Microcoleaceae</taxon>
        <taxon>Lyngbya</taxon>
    </lineage>
</organism>
<reference evidence="4 5" key="1">
    <citation type="journal article" date="2013" name="Front. Microbiol.">
        <title>Comparative genomic analyses of the cyanobacterium, Lyngbya aestuarii BL J, a powerful hydrogen producer.</title>
        <authorList>
            <person name="Kothari A."/>
            <person name="Vaughn M."/>
            <person name="Garcia-Pichel F."/>
        </authorList>
    </citation>
    <scope>NUCLEOTIDE SEQUENCE [LARGE SCALE GENOMIC DNA]</scope>
    <source>
        <strain evidence="4 5">BL J</strain>
    </source>
</reference>
<dbReference type="Proteomes" id="UP000017127">
    <property type="component" value="Unassembled WGS sequence"/>
</dbReference>
<proteinExistence type="predicted"/>
<dbReference type="AlphaFoldDB" id="U7QAW0"/>
<name>U7QAW0_9CYAN</name>
<protein>
    <submittedName>
        <fullName evidence="4">Uncharacterized protein</fullName>
    </submittedName>
</protein>
<keyword evidence="1" id="KW-1133">Transmembrane helix</keyword>
<dbReference type="OrthoDB" id="560533at2"/>
<accession>U7QAW0</accession>
<evidence type="ECO:0000313" key="2">
    <source>
        <dbReference type="EMBL" id="ERT03850.1"/>
    </source>
</evidence>
<sequence length="158" mass="18523">MFKEKENPLSYQETYPCPVCRCGDLSNIALMDAFGCDVCRHIFTIHPERQLLKMADREPSITWRWNGQNWKGEHIGNLEISWVYWLAALLLILLPPTLIGLSAFLFPPISGGFSAWFPIFWTVIAFLSHLFLVLWLIAEAYQFPVFLYLRNRWQQLRS</sequence>
<dbReference type="EMBL" id="AUZM01000098">
    <property type="protein sequence ID" value="ERT04417.1"/>
    <property type="molecule type" value="Genomic_DNA"/>
</dbReference>
<gene>
    <name evidence="4" type="ORF">M595_5109</name>
    <name evidence="3" type="ORF">M595_5637</name>
    <name evidence="2" type="ORF">M595_6210</name>
</gene>
<keyword evidence="5" id="KW-1185">Reference proteome</keyword>
<feature type="transmembrane region" description="Helical" evidence="1">
    <location>
        <begin position="119"/>
        <end position="149"/>
    </location>
</feature>
<evidence type="ECO:0000313" key="3">
    <source>
        <dbReference type="EMBL" id="ERT04417.1"/>
    </source>
</evidence>